<proteinExistence type="predicted"/>
<name>A0A508X468_9HYPH</name>
<evidence type="ECO:0000313" key="2">
    <source>
        <dbReference type="EMBL" id="VTZ64638.1"/>
    </source>
</evidence>
<organism evidence="2">
    <name type="scientific">Sinorhizobium medicae</name>
    <dbReference type="NCBI Taxonomy" id="110321"/>
    <lineage>
        <taxon>Bacteria</taxon>
        <taxon>Pseudomonadati</taxon>
        <taxon>Pseudomonadota</taxon>
        <taxon>Alphaproteobacteria</taxon>
        <taxon>Hyphomicrobiales</taxon>
        <taxon>Rhizobiaceae</taxon>
        <taxon>Sinorhizobium/Ensifer group</taxon>
        <taxon>Sinorhizobium</taxon>
    </lineage>
</organism>
<dbReference type="AlphaFoldDB" id="A0A508X468"/>
<dbReference type="Proteomes" id="UP000507954">
    <property type="component" value="Unassembled WGS sequence"/>
</dbReference>
<sequence length="76" mass="7697">MPTVLCADVKAWGSGTGPAQASASGALFAATALTSADGTGPAGRTELVVSREGRSPPKPQPDRTRPNMTIAETTEK</sequence>
<accession>A0A508X468</accession>
<evidence type="ECO:0000256" key="1">
    <source>
        <dbReference type="SAM" id="MobiDB-lite"/>
    </source>
</evidence>
<reference evidence="2" key="1">
    <citation type="submission" date="2019-06" db="EMBL/GenBank/DDBJ databases">
        <authorList>
            <person name="Le Quere A."/>
            <person name="Colella S."/>
        </authorList>
    </citation>
    <scope>NUCLEOTIDE SEQUENCE</scope>
    <source>
        <strain evidence="2">EmedicaeMD41</strain>
    </source>
</reference>
<feature type="region of interest" description="Disordered" evidence="1">
    <location>
        <begin position="35"/>
        <end position="76"/>
    </location>
</feature>
<dbReference type="EMBL" id="CABFNB010000132">
    <property type="protein sequence ID" value="VTZ64638.1"/>
    <property type="molecule type" value="Genomic_DNA"/>
</dbReference>
<feature type="compositionally biased region" description="Basic and acidic residues" evidence="1">
    <location>
        <begin position="49"/>
        <end position="65"/>
    </location>
</feature>
<gene>
    <name evidence="2" type="ORF">EMEDMD4_630019</name>
</gene>
<feature type="compositionally biased region" description="Polar residues" evidence="1">
    <location>
        <begin position="66"/>
        <end position="76"/>
    </location>
</feature>
<protein>
    <submittedName>
        <fullName evidence="2">Uncharacterized protein</fullName>
    </submittedName>
</protein>